<comment type="caution">
    <text evidence="1">The sequence shown here is derived from an EMBL/GenBank/DDBJ whole genome shotgun (WGS) entry which is preliminary data.</text>
</comment>
<dbReference type="EMBL" id="JAPWTJ010001841">
    <property type="protein sequence ID" value="KAJ8969234.1"/>
    <property type="molecule type" value="Genomic_DNA"/>
</dbReference>
<proteinExistence type="predicted"/>
<accession>A0ABQ9IYM6</accession>
<sequence length="88" mass="10386">MALIKKLCRDNPAERLGYQKGGISDIQKHNNLPVCRKIKLKVVRRIQLGRTRKPYLNATRYYQKFFMSPILPTLMTIHRMQTASHQMM</sequence>
<name>A0ABQ9IYM6_9CUCU</name>
<reference evidence="1" key="1">
    <citation type="journal article" date="2023" name="Insect Mol. Biol.">
        <title>Genome sequencing provides insights into the evolution of gene families encoding plant cell wall-degrading enzymes in longhorned beetles.</title>
        <authorList>
            <person name="Shin N.R."/>
            <person name="Okamura Y."/>
            <person name="Kirsch R."/>
            <person name="Pauchet Y."/>
        </authorList>
    </citation>
    <scope>NUCLEOTIDE SEQUENCE</scope>
    <source>
        <strain evidence="1">MMC_N1</strain>
    </source>
</reference>
<dbReference type="Proteomes" id="UP001162164">
    <property type="component" value="Unassembled WGS sequence"/>
</dbReference>
<keyword evidence="2" id="KW-1185">Reference proteome</keyword>
<gene>
    <name evidence="1" type="ORF">NQ317_002190</name>
</gene>
<evidence type="ECO:0000313" key="1">
    <source>
        <dbReference type="EMBL" id="KAJ8969234.1"/>
    </source>
</evidence>
<organism evidence="1 2">
    <name type="scientific">Molorchus minor</name>
    <dbReference type="NCBI Taxonomy" id="1323400"/>
    <lineage>
        <taxon>Eukaryota</taxon>
        <taxon>Metazoa</taxon>
        <taxon>Ecdysozoa</taxon>
        <taxon>Arthropoda</taxon>
        <taxon>Hexapoda</taxon>
        <taxon>Insecta</taxon>
        <taxon>Pterygota</taxon>
        <taxon>Neoptera</taxon>
        <taxon>Endopterygota</taxon>
        <taxon>Coleoptera</taxon>
        <taxon>Polyphaga</taxon>
        <taxon>Cucujiformia</taxon>
        <taxon>Chrysomeloidea</taxon>
        <taxon>Cerambycidae</taxon>
        <taxon>Lamiinae</taxon>
        <taxon>Monochamini</taxon>
        <taxon>Molorchus</taxon>
    </lineage>
</organism>
<evidence type="ECO:0000313" key="2">
    <source>
        <dbReference type="Proteomes" id="UP001162164"/>
    </source>
</evidence>
<protein>
    <submittedName>
        <fullName evidence="1">Uncharacterized protein</fullName>
    </submittedName>
</protein>